<name>A0A6J6NMS9_9ZZZZ</name>
<accession>A0A6J6NMS9</accession>
<dbReference type="GO" id="GO:0006020">
    <property type="term" value="P:inositol metabolic process"/>
    <property type="evidence" value="ECO:0007669"/>
    <property type="project" value="TreeGrafter"/>
</dbReference>
<dbReference type="GO" id="GO:0008934">
    <property type="term" value="F:inositol monophosphate 1-phosphatase activity"/>
    <property type="evidence" value="ECO:0007669"/>
    <property type="project" value="TreeGrafter"/>
</dbReference>
<keyword evidence="4" id="KW-0460">Magnesium</keyword>
<dbReference type="Gene3D" id="3.30.540.10">
    <property type="entry name" value="Fructose-1,6-Bisphosphatase, subunit A, domain 1"/>
    <property type="match status" value="1"/>
</dbReference>
<organism evidence="5">
    <name type="scientific">freshwater metagenome</name>
    <dbReference type="NCBI Taxonomy" id="449393"/>
    <lineage>
        <taxon>unclassified sequences</taxon>
        <taxon>metagenomes</taxon>
        <taxon>ecological metagenomes</taxon>
    </lineage>
</organism>
<dbReference type="PROSITE" id="PS00629">
    <property type="entry name" value="IMP_1"/>
    <property type="match status" value="1"/>
</dbReference>
<evidence type="ECO:0000256" key="4">
    <source>
        <dbReference type="ARBA" id="ARBA00022842"/>
    </source>
</evidence>
<dbReference type="PANTHER" id="PTHR20854:SF4">
    <property type="entry name" value="INOSITOL-1-MONOPHOSPHATASE-RELATED"/>
    <property type="match status" value="1"/>
</dbReference>
<dbReference type="AlphaFoldDB" id="A0A6J6NMS9"/>
<protein>
    <submittedName>
        <fullName evidence="5">Unannotated protein</fullName>
    </submittedName>
</protein>
<dbReference type="PANTHER" id="PTHR20854">
    <property type="entry name" value="INOSITOL MONOPHOSPHATASE"/>
    <property type="match status" value="1"/>
</dbReference>
<evidence type="ECO:0000313" key="5">
    <source>
        <dbReference type="EMBL" id="CAB4687769.1"/>
    </source>
</evidence>
<dbReference type="GO" id="GO:0007165">
    <property type="term" value="P:signal transduction"/>
    <property type="evidence" value="ECO:0007669"/>
    <property type="project" value="TreeGrafter"/>
</dbReference>
<proteinExistence type="predicted"/>
<evidence type="ECO:0000256" key="1">
    <source>
        <dbReference type="ARBA" id="ARBA00001946"/>
    </source>
</evidence>
<dbReference type="FunFam" id="3.30.540.10:FF:000003">
    <property type="entry name" value="Inositol-1-monophosphatase"/>
    <property type="match status" value="1"/>
</dbReference>
<gene>
    <name evidence="5" type="ORF">UFOPK2373_00612</name>
</gene>
<dbReference type="InterPro" id="IPR000760">
    <property type="entry name" value="Inositol_monophosphatase-like"/>
</dbReference>
<dbReference type="GO" id="GO:0046872">
    <property type="term" value="F:metal ion binding"/>
    <property type="evidence" value="ECO:0007669"/>
    <property type="project" value="UniProtKB-KW"/>
</dbReference>
<dbReference type="Gene3D" id="3.40.190.80">
    <property type="match status" value="1"/>
</dbReference>
<reference evidence="5" key="1">
    <citation type="submission" date="2020-05" db="EMBL/GenBank/DDBJ databases">
        <authorList>
            <person name="Chiriac C."/>
            <person name="Salcher M."/>
            <person name="Ghai R."/>
            <person name="Kavagutti S V."/>
        </authorList>
    </citation>
    <scope>NUCLEOTIDE SEQUENCE</scope>
</reference>
<evidence type="ECO:0000256" key="2">
    <source>
        <dbReference type="ARBA" id="ARBA00022723"/>
    </source>
</evidence>
<keyword evidence="3" id="KW-0378">Hydrolase</keyword>
<dbReference type="EMBL" id="CAEZXL010000089">
    <property type="protein sequence ID" value="CAB4687769.1"/>
    <property type="molecule type" value="Genomic_DNA"/>
</dbReference>
<evidence type="ECO:0000256" key="3">
    <source>
        <dbReference type="ARBA" id="ARBA00022801"/>
    </source>
</evidence>
<dbReference type="Pfam" id="PF00459">
    <property type="entry name" value="Inositol_P"/>
    <property type="match status" value="1"/>
</dbReference>
<dbReference type="SUPFAM" id="SSF56655">
    <property type="entry name" value="Carbohydrate phosphatase"/>
    <property type="match status" value="1"/>
</dbReference>
<keyword evidence="2" id="KW-0479">Metal-binding</keyword>
<dbReference type="PRINTS" id="PR00377">
    <property type="entry name" value="IMPHPHTASES"/>
</dbReference>
<dbReference type="InterPro" id="IPR020583">
    <property type="entry name" value="Inositol_monoP_metal-BS"/>
</dbReference>
<comment type="cofactor">
    <cofactor evidence="1">
        <name>Mg(2+)</name>
        <dbReference type="ChEBI" id="CHEBI:18420"/>
    </cofactor>
</comment>
<sequence length="269" mass="29335">MDYSQDLALALELADIADAISLERFYSQDLVVETKPDATPVTDADRSVEVALKAKLKDVRPNDSLIGEEYGTTGENLHGAGSRTWIIDPIDGTANFMRGVPVWATLIALAVDGKPVVGVVSAPAMGRRWWAAPGTGAHTRHIDGRVADIQVSKISDLEHASLSYNSLKLWDETGRLDQLMTLTRKVWRTRAYGDFWAYMLLAEGSLEITTEHNLAIYDIAALVPIIEQAGGTITDLDGDLTINSSSVLATNGVLHRTVAELFRHPNVKN</sequence>